<dbReference type="GO" id="GO:0005886">
    <property type="term" value="C:plasma membrane"/>
    <property type="evidence" value="ECO:0007669"/>
    <property type="project" value="UniProtKB-SubCell"/>
</dbReference>
<sequence>MEALYQSPVLQNLLLLLVVVIIDSLWRWPQKYHPLTLFRLLADGMAKKVKPTTSENLSQHRISGALGAIVLIVPFTVLVGILVSMAEYPLFFEAVILLSVMDFAQIRFHYNAVVTALSKEKKVLAREMAGYMVARDTVRLSDIGIAKAAMESLLLRFYYQFCGVVFWFLIGGPVAALLFRLLLLFSWQWHWRKPGFYWFALPVRTITRLLSLVPAFIGAGLLSLATNPFGGFKALFASPAKDSTSLLLALSGGSLGIRLGGPSLYAGNMIRYARVGGKREVRFSDMVYCRRAIIRAILLLLSLSIVVLTLIHALL</sequence>
<dbReference type="Proteomes" id="UP000175691">
    <property type="component" value="Unassembled WGS sequence"/>
</dbReference>
<evidence type="ECO:0008006" key="12">
    <source>
        <dbReference type="Google" id="ProtNLM"/>
    </source>
</evidence>
<protein>
    <recommendedName>
        <fullName evidence="12">Adenosylcobinamide-phosphate synthase</fullName>
    </recommendedName>
</protein>
<dbReference type="PANTHER" id="PTHR34308">
    <property type="entry name" value="COBALAMIN BIOSYNTHESIS PROTEIN CBIB"/>
    <property type="match status" value="1"/>
</dbReference>
<evidence type="ECO:0000256" key="4">
    <source>
        <dbReference type="ARBA" id="ARBA00022475"/>
    </source>
</evidence>
<keyword evidence="5" id="KW-0169">Cobalamin biosynthesis</keyword>
<evidence type="ECO:0000256" key="3">
    <source>
        <dbReference type="ARBA" id="ARBA00006263"/>
    </source>
</evidence>
<dbReference type="PANTHER" id="PTHR34308:SF1">
    <property type="entry name" value="COBALAMIN BIOSYNTHESIS PROTEIN CBIB"/>
    <property type="match status" value="1"/>
</dbReference>
<name>A0A1E7ZCJ3_9ALTE</name>
<keyword evidence="8 9" id="KW-0472">Membrane</keyword>
<evidence type="ECO:0000313" key="10">
    <source>
        <dbReference type="EMBL" id="OFC71227.1"/>
    </source>
</evidence>
<comment type="similarity">
    <text evidence="3">Belongs to the CobD/CbiB family.</text>
</comment>
<evidence type="ECO:0000256" key="8">
    <source>
        <dbReference type="ARBA" id="ARBA00023136"/>
    </source>
</evidence>
<evidence type="ECO:0000313" key="11">
    <source>
        <dbReference type="Proteomes" id="UP000175691"/>
    </source>
</evidence>
<evidence type="ECO:0000256" key="2">
    <source>
        <dbReference type="ARBA" id="ARBA00004953"/>
    </source>
</evidence>
<feature type="transmembrane region" description="Helical" evidence="9">
    <location>
        <begin position="62"/>
        <end position="83"/>
    </location>
</feature>
<dbReference type="RefSeq" id="WP_070124833.1">
    <property type="nucleotide sequence ID" value="NZ_MDHN01000015.1"/>
</dbReference>
<evidence type="ECO:0000256" key="5">
    <source>
        <dbReference type="ARBA" id="ARBA00022573"/>
    </source>
</evidence>
<dbReference type="STRING" id="1656094.BFC18_08690"/>
<dbReference type="GO" id="GO:0009236">
    <property type="term" value="P:cobalamin biosynthetic process"/>
    <property type="evidence" value="ECO:0007669"/>
    <property type="project" value="UniProtKB-UniPathway"/>
</dbReference>
<keyword evidence="6 9" id="KW-0812">Transmembrane</keyword>
<dbReference type="UniPathway" id="UPA00148"/>
<dbReference type="InterPro" id="IPR004485">
    <property type="entry name" value="Cobalamin_biosynth_CobD/CbiB"/>
</dbReference>
<feature type="transmembrane region" description="Helical" evidence="9">
    <location>
        <begin position="12"/>
        <end position="29"/>
    </location>
</feature>
<accession>A0A1E7ZCJ3</accession>
<feature type="transmembrane region" description="Helical" evidence="9">
    <location>
        <begin position="246"/>
        <end position="271"/>
    </location>
</feature>
<keyword evidence="11" id="KW-1185">Reference proteome</keyword>
<feature type="transmembrane region" description="Helical" evidence="9">
    <location>
        <begin position="206"/>
        <end position="226"/>
    </location>
</feature>
<evidence type="ECO:0000256" key="9">
    <source>
        <dbReference type="SAM" id="Phobius"/>
    </source>
</evidence>
<comment type="subcellular location">
    <subcellularLocation>
        <location evidence="1">Cell membrane</location>
        <topology evidence="1">Multi-pass membrane protein</topology>
    </subcellularLocation>
</comment>
<comment type="caution">
    <text evidence="10">The sequence shown here is derived from an EMBL/GenBank/DDBJ whole genome shotgun (WGS) entry which is preliminary data.</text>
</comment>
<reference evidence="10 11" key="1">
    <citation type="submission" date="2016-08" db="EMBL/GenBank/DDBJ databases">
        <authorList>
            <person name="Seilhamer J.J."/>
        </authorList>
    </citation>
    <scope>NUCLEOTIDE SEQUENCE [LARGE SCALE GENOMIC DNA]</scope>
    <source>
        <strain evidence="10 11">KCTC 42603</strain>
    </source>
</reference>
<keyword evidence="4" id="KW-1003">Cell membrane</keyword>
<dbReference type="OrthoDB" id="5586491at2"/>
<comment type="pathway">
    <text evidence="2">Cofactor biosynthesis; adenosylcobalamin biosynthesis.</text>
</comment>
<proteinExistence type="inferred from homology"/>
<feature type="transmembrane region" description="Helical" evidence="9">
    <location>
        <begin position="292"/>
        <end position="314"/>
    </location>
</feature>
<keyword evidence="7 9" id="KW-1133">Transmembrane helix</keyword>
<feature type="transmembrane region" description="Helical" evidence="9">
    <location>
        <begin position="157"/>
        <end position="185"/>
    </location>
</feature>
<gene>
    <name evidence="10" type="ORF">BFC18_08690</name>
</gene>
<dbReference type="Pfam" id="PF03186">
    <property type="entry name" value="CobD_Cbib"/>
    <property type="match status" value="1"/>
</dbReference>
<evidence type="ECO:0000256" key="1">
    <source>
        <dbReference type="ARBA" id="ARBA00004651"/>
    </source>
</evidence>
<dbReference type="AlphaFoldDB" id="A0A1E7ZCJ3"/>
<evidence type="ECO:0000256" key="6">
    <source>
        <dbReference type="ARBA" id="ARBA00022692"/>
    </source>
</evidence>
<organism evidence="10 11">
    <name type="scientific">Alteromonas confluentis</name>
    <dbReference type="NCBI Taxonomy" id="1656094"/>
    <lineage>
        <taxon>Bacteria</taxon>
        <taxon>Pseudomonadati</taxon>
        <taxon>Pseudomonadota</taxon>
        <taxon>Gammaproteobacteria</taxon>
        <taxon>Alteromonadales</taxon>
        <taxon>Alteromonadaceae</taxon>
        <taxon>Alteromonas/Salinimonas group</taxon>
        <taxon>Alteromonas</taxon>
    </lineage>
</organism>
<dbReference type="EMBL" id="MDHN01000015">
    <property type="protein sequence ID" value="OFC71227.1"/>
    <property type="molecule type" value="Genomic_DNA"/>
</dbReference>
<evidence type="ECO:0000256" key="7">
    <source>
        <dbReference type="ARBA" id="ARBA00022989"/>
    </source>
</evidence>
<dbReference type="GO" id="GO:0048472">
    <property type="term" value="F:threonine-phosphate decarboxylase activity"/>
    <property type="evidence" value="ECO:0007669"/>
    <property type="project" value="InterPro"/>
</dbReference>